<dbReference type="InterPro" id="IPR049162">
    <property type="entry name" value="GH59_C"/>
</dbReference>
<evidence type="ECO:0000256" key="1">
    <source>
        <dbReference type="ARBA" id="ARBA00005637"/>
    </source>
</evidence>
<feature type="domain" description="Glycosyl hydrolase family 59 catalytic" evidence="8">
    <location>
        <begin position="56"/>
        <end position="412"/>
    </location>
</feature>
<dbReference type="EMBL" id="GG657754">
    <property type="protein sequence ID" value="EFL27567.1"/>
    <property type="molecule type" value="Genomic_DNA"/>
</dbReference>
<keyword evidence="4" id="KW-0443">Lipid metabolism</keyword>
<gene>
    <name evidence="10" type="ORF">SSOG_07281</name>
</gene>
<keyword evidence="11" id="KW-1185">Reference proteome</keyword>
<dbReference type="InterPro" id="IPR049161">
    <property type="entry name" value="GH59_cat"/>
</dbReference>
<dbReference type="Gene3D" id="3.20.20.70">
    <property type="entry name" value="Aldolase class I"/>
    <property type="match status" value="1"/>
</dbReference>
<dbReference type="RefSeq" id="WP_009719365.1">
    <property type="nucleotide sequence ID" value="NZ_GG657754.1"/>
</dbReference>
<dbReference type="GO" id="GO:0005764">
    <property type="term" value="C:lysosome"/>
    <property type="evidence" value="ECO:0007669"/>
    <property type="project" value="TreeGrafter"/>
</dbReference>
<feature type="chain" id="PRO_5039338518" description="galactosylceramidase" evidence="7">
    <location>
        <begin position="22"/>
        <end position="990"/>
    </location>
</feature>
<organism evidence="10 11">
    <name type="scientific">Streptomyces himastatinicus ATCC 53653</name>
    <dbReference type="NCBI Taxonomy" id="457427"/>
    <lineage>
        <taxon>Bacteria</taxon>
        <taxon>Bacillati</taxon>
        <taxon>Actinomycetota</taxon>
        <taxon>Actinomycetes</taxon>
        <taxon>Kitasatosporales</taxon>
        <taxon>Streptomycetaceae</taxon>
        <taxon>Streptomyces</taxon>
        <taxon>Streptomyces violaceusniger group</taxon>
    </lineage>
</organism>
<dbReference type="Pfam" id="PF21708">
    <property type="entry name" value="Glyco_hydro_59_C"/>
    <property type="match status" value="1"/>
</dbReference>
<keyword evidence="7" id="KW-0732">Signal</keyword>
<evidence type="ECO:0000256" key="5">
    <source>
        <dbReference type="ARBA" id="ARBA00033098"/>
    </source>
</evidence>
<feature type="signal peptide" evidence="7">
    <location>
        <begin position="1"/>
        <end position="21"/>
    </location>
</feature>
<dbReference type="GO" id="GO:0006683">
    <property type="term" value="P:galactosylceramide catabolic process"/>
    <property type="evidence" value="ECO:0007669"/>
    <property type="project" value="InterPro"/>
</dbReference>
<dbReference type="InterPro" id="IPR013785">
    <property type="entry name" value="Aldolase_TIM"/>
</dbReference>
<dbReference type="AlphaFoldDB" id="D9WIR4"/>
<dbReference type="Gene3D" id="3.20.20.80">
    <property type="entry name" value="Glycosidases"/>
    <property type="match status" value="1"/>
</dbReference>
<accession>D9WIR4</accession>
<dbReference type="OrthoDB" id="9772095at2"/>
<dbReference type="HOGENOM" id="CLU_004069_0_0_11"/>
<evidence type="ECO:0000259" key="8">
    <source>
        <dbReference type="Pfam" id="PF02057"/>
    </source>
</evidence>
<dbReference type="Gene3D" id="2.60.120.560">
    <property type="entry name" value="Exo-inulinase, domain 1"/>
    <property type="match status" value="1"/>
</dbReference>
<protein>
    <recommendedName>
        <fullName evidence="2">galactosylceramidase</fullName>
        <ecNumber evidence="2">3.2.1.46</ecNumber>
    </recommendedName>
    <alternativeName>
        <fullName evidence="5">Galactosylceramidase</fullName>
    </alternativeName>
</protein>
<evidence type="ECO:0000256" key="4">
    <source>
        <dbReference type="ARBA" id="ARBA00022963"/>
    </source>
</evidence>
<evidence type="ECO:0000313" key="10">
    <source>
        <dbReference type="EMBL" id="EFL27567.1"/>
    </source>
</evidence>
<name>D9WIR4_9ACTN</name>
<dbReference type="InterPro" id="IPR001286">
    <property type="entry name" value="Glyco_hydro_59"/>
</dbReference>
<dbReference type="GO" id="GO:0016020">
    <property type="term" value="C:membrane"/>
    <property type="evidence" value="ECO:0007669"/>
    <property type="project" value="GOC"/>
</dbReference>
<evidence type="ECO:0000313" key="11">
    <source>
        <dbReference type="Proteomes" id="UP000003963"/>
    </source>
</evidence>
<dbReference type="Gene3D" id="1.20.1270.90">
    <property type="entry name" value="AF1782-like"/>
    <property type="match status" value="1"/>
</dbReference>
<dbReference type="PANTHER" id="PTHR15172">
    <property type="entry name" value="GALACTOCEREBROSIDASE"/>
    <property type="match status" value="1"/>
</dbReference>
<proteinExistence type="inferred from homology"/>
<dbReference type="EC" id="3.2.1.46" evidence="2"/>
<reference evidence="10 11" key="1">
    <citation type="submission" date="2009-02" db="EMBL/GenBank/DDBJ databases">
        <title>Annotation of Streptomyces hygroscopicus strain ATCC 53653.</title>
        <authorList>
            <consortium name="The Broad Institute Genome Sequencing Platform"/>
            <consortium name="Broad Institute Microbial Sequencing Center"/>
            <person name="Fischbach M."/>
            <person name="Godfrey P."/>
            <person name="Ward D."/>
            <person name="Young S."/>
            <person name="Zeng Q."/>
            <person name="Koehrsen M."/>
            <person name="Alvarado L."/>
            <person name="Berlin A.M."/>
            <person name="Bochicchio J."/>
            <person name="Borenstein D."/>
            <person name="Chapman S.B."/>
            <person name="Chen Z."/>
            <person name="Engels R."/>
            <person name="Freedman E."/>
            <person name="Gellesch M."/>
            <person name="Goldberg J."/>
            <person name="Griggs A."/>
            <person name="Gujja S."/>
            <person name="Heilman E.R."/>
            <person name="Heiman D.I."/>
            <person name="Hepburn T.A."/>
            <person name="Howarth C."/>
            <person name="Jen D."/>
            <person name="Larson L."/>
            <person name="Lewis B."/>
            <person name="Mehta T."/>
            <person name="Park D."/>
            <person name="Pearson M."/>
            <person name="Richards J."/>
            <person name="Roberts A."/>
            <person name="Saif S."/>
            <person name="Shea T.D."/>
            <person name="Shenoy N."/>
            <person name="Sisk P."/>
            <person name="Stolte C."/>
            <person name="Sykes S.N."/>
            <person name="Thomson T."/>
            <person name="Walk T."/>
            <person name="White J."/>
            <person name="Yandava C."/>
            <person name="Straight P."/>
            <person name="Clardy J."/>
            <person name="Hung D."/>
            <person name="Kolter R."/>
            <person name="Mekalanos J."/>
            <person name="Walker S."/>
            <person name="Walsh C.T."/>
            <person name="Wieland-Brown L.C."/>
            <person name="Haas B."/>
            <person name="Nusbaum C."/>
            <person name="Birren B."/>
        </authorList>
    </citation>
    <scope>NUCLEOTIDE SEQUENCE [LARGE SCALE GENOMIC DNA]</scope>
    <source>
        <strain evidence="10 11">ATCC 53653</strain>
    </source>
</reference>
<feature type="domain" description="Glycosyl hydrolase family 59 C-terminal lectin" evidence="9">
    <location>
        <begin position="620"/>
        <end position="783"/>
    </location>
</feature>
<evidence type="ECO:0000256" key="2">
    <source>
        <dbReference type="ARBA" id="ARBA00012657"/>
    </source>
</evidence>
<dbReference type="Gene3D" id="2.60.120.260">
    <property type="entry name" value="Galactose-binding domain-like"/>
    <property type="match status" value="1"/>
</dbReference>
<dbReference type="InterPro" id="IPR017853">
    <property type="entry name" value="GH"/>
</dbReference>
<dbReference type="SUPFAM" id="SSF51445">
    <property type="entry name" value="(Trans)glycosidases"/>
    <property type="match status" value="1"/>
</dbReference>
<dbReference type="STRING" id="457427.SSOG_07281"/>
<keyword evidence="4" id="KW-0442">Lipid degradation</keyword>
<dbReference type="GO" id="GO:0004336">
    <property type="term" value="F:galactosylceramidase activity"/>
    <property type="evidence" value="ECO:0007669"/>
    <property type="project" value="UniProtKB-EC"/>
</dbReference>
<keyword evidence="3" id="KW-0746">Sphingolipid metabolism</keyword>
<dbReference type="Proteomes" id="UP000003963">
    <property type="component" value="Unassembled WGS sequence"/>
</dbReference>
<evidence type="ECO:0000256" key="6">
    <source>
        <dbReference type="SAM" id="MobiDB-lite"/>
    </source>
</evidence>
<evidence type="ECO:0000256" key="3">
    <source>
        <dbReference type="ARBA" id="ARBA00022919"/>
    </source>
</evidence>
<evidence type="ECO:0000259" key="9">
    <source>
        <dbReference type="Pfam" id="PF21708"/>
    </source>
</evidence>
<dbReference type="PANTHER" id="PTHR15172:SF1">
    <property type="entry name" value="GALACTOCEREBROSIDASE"/>
    <property type="match status" value="1"/>
</dbReference>
<feature type="region of interest" description="Disordered" evidence="6">
    <location>
        <begin position="483"/>
        <end position="505"/>
    </location>
</feature>
<comment type="similarity">
    <text evidence="1">Belongs to the glycosyl hydrolase 59 family.</text>
</comment>
<sequence>MGTQRRLGWMSFVAATTMALAAGVITAPAGHAADDPVEVVVNGDDVRADNVNGLTYKGLGVLSCNSTSNLLMDYKAEHPGRYWQLIRVLFGGKNPLINHVKIEMGSDTNTSTGSDPATMRTAEELADASRSPGFQLAADAKQVNPKLKVSILRWVMPQWVQNEWNKGAGADEMYKWYKETILDAYEKYGYMVDYVDPDTNETRDPNEAFIKWYKNAILADTDFADPRYGIPAAEREKAEKAYHDIKIIAADENNTLNIGPSMLSDAELFGIVDAVGYHYTTEDRHDGAAGSDTDLPYTRLATGENKYDEDKEVWYSEGTASFGYTDYRVNNTEGANGTSTGIGGVQSALDLANRSVKSYANSKRTHYIFQPAIGSFYEGAQYSHKELVSARDPWSGYLHYDAALYVMQHFTQFARTGWENDTNTAGIWRTVPEASYSGVSGTVDLDGSNGAPSYMTLADPRKKDFSTIVVNDSDQPKTYRIKPQNMRLGSDPTMETWETRGPDAGRPYDANFKRLVDEIRPGGDGYYTYTVKPRSIVTLTTLDKSHDKATKQRLPESRDRTVLDTDATGKKHNTRDNVLYADDFGYEEEGKVRVGTGNGAHKASQPYLRSRGNQPRYMVDQTGAWEVGEDTSGNNVLYQYMDQSMKDTGAWNRNTPNTTVGDFRWENYRATVDVSFPDPDGGLAALGVRQQKGMAISDAAYNVRIKPTGAWTFYEYGTAVASGTVAASDSYRLAIEAKGATITTYIDGKAVSTYQDPTPQAEGRVKLGTDFHKTAFDNLKVEKIDGYTPYARAQLDNMDSSVTYGGTWNRNAALGDAMDWYRSTSTSTTAGASFTVPFTGAGIDVIGGNNGTAVLDVYVDGKLIARDAKTAATDKRLATYALRGLPDGAHTARFVLKSGKIVLDAFNAISGDVDSTVDTTPIRGALEKIGRPARADYTADSWALFDSASSAAKAAVAGQKGLDAIGVEQITDRLEEAHDRLVRKDGTAAQ</sequence>
<dbReference type="Pfam" id="PF02057">
    <property type="entry name" value="Glyco_hydro_59"/>
    <property type="match status" value="1"/>
</dbReference>
<evidence type="ECO:0000256" key="7">
    <source>
        <dbReference type="SAM" id="SignalP"/>
    </source>
</evidence>